<dbReference type="PANTHER" id="PTHR38788:SF3">
    <property type="entry name" value="CLR5 DOMAIN-CONTAINING PROTEIN"/>
    <property type="match status" value="1"/>
</dbReference>
<evidence type="ECO:0000259" key="2">
    <source>
        <dbReference type="Pfam" id="PF14420"/>
    </source>
</evidence>
<dbReference type="InterPro" id="IPR025676">
    <property type="entry name" value="Clr5_dom"/>
</dbReference>
<evidence type="ECO:0000313" key="3">
    <source>
        <dbReference type="EMBL" id="KAK0749016.1"/>
    </source>
</evidence>
<evidence type="ECO:0000256" key="1">
    <source>
        <dbReference type="SAM" id="MobiDB-lite"/>
    </source>
</evidence>
<organism evidence="3 4">
    <name type="scientific">Schizothecium vesticola</name>
    <dbReference type="NCBI Taxonomy" id="314040"/>
    <lineage>
        <taxon>Eukaryota</taxon>
        <taxon>Fungi</taxon>
        <taxon>Dikarya</taxon>
        <taxon>Ascomycota</taxon>
        <taxon>Pezizomycotina</taxon>
        <taxon>Sordariomycetes</taxon>
        <taxon>Sordariomycetidae</taxon>
        <taxon>Sordariales</taxon>
        <taxon>Schizotheciaceae</taxon>
        <taxon>Schizothecium</taxon>
    </lineage>
</organism>
<name>A0AA40F0V8_9PEZI</name>
<feature type="region of interest" description="Disordered" evidence="1">
    <location>
        <begin position="123"/>
        <end position="166"/>
    </location>
</feature>
<keyword evidence="4" id="KW-1185">Reference proteome</keyword>
<gene>
    <name evidence="3" type="ORF">B0T18DRAFT_388695</name>
</gene>
<dbReference type="PANTHER" id="PTHR38788">
    <property type="entry name" value="CLR5 DOMAIN-CONTAINING PROTEIN"/>
    <property type="match status" value="1"/>
</dbReference>
<dbReference type="Pfam" id="PF14420">
    <property type="entry name" value="Clr5"/>
    <property type="match status" value="1"/>
</dbReference>
<dbReference type="AlphaFoldDB" id="A0AA40F0V8"/>
<evidence type="ECO:0000313" key="4">
    <source>
        <dbReference type="Proteomes" id="UP001172155"/>
    </source>
</evidence>
<sequence>MALLPTRITSVSEKPANLSLEIPLYTSPHFDLSPEITTISSSSSPWGTSLEAGSYDHSPPERPLVPTSSTDWEARKEVIGELYMNQNLILNDVMKIMLSRHKFKATARMYKGQFAKWKWSKYNKSGSSNSSTGNAISRSKSRSATRRRGSSLPSKPTPPIPQKRSIDTTDCLQRLKNNNCPQGTDISEEFHMDLGFCTLLLFENSDAYDMEAALSAYSAYISSWSQLETPWKPPPGRRSTSWSSSSCLAYPSSSSLDQQSILQNVRLALGHFSSSRPASGGAVLRRAFLQVELAISDATRDIEAIWDCCLAVPQLALTTGWTDILVIFTRFLHRLTAIKLLGHPIAAVASHLFRLSCKTHDLLQQHEPDPQPANCTGTPAPTTPLDFYIPSAWRLWIDLVTTHRGRTDPATIHLRRGYVILQPTTTTTTTTLLADFRLCITESLAHRGAARTTARILGLERLLGRMYLPLFTAEATRRAEGLLAGLVEGIEQERKREDTTKGEGEGGYVERYMFFSVYHFLATVADFKGEVERAEGYRRRSMEGPRDLFWLQTAETLDGFLRGVGRVEEAERLGRERGVVRLEAGGEEEGEDEEMVDGG</sequence>
<dbReference type="EMBL" id="JAUKUD010000003">
    <property type="protein sequence ID" value="KAK0749016.1"/>
    <property type="molecule type" value="Genomic_DNA"/>
</dbReference>
<comment type="caution">
    <text evidence="3">The sequence shown here is derived from an EMBL/GenBank/DDBJ whole genome shotgun (WGS) entry which is preliminary data.</text>
</comment>
<dbReference type="Proteomes" id="UP001172155">
    <property type="component" value="Unassembled WGS sequence"/>
</dbReference>
<reference evidence="3" key="1">
    <citation type="submission" date="2023-06" db="EMBL/GenBank/DDBJ databases">
        <title>Genome-scale phylogeny and comparative genomics of the fungal order Sordariales.</title>
        <authorList>
            <consortium name="Lawrence Berkeley National Laboratory"/>
            <person name="Hensen N."/>
            <person name="Bonometti L."/>
            <person name="Westerberg I."/>
            <person name="Brannstrom I.O."/>
            <person name="Guillou S."/>
            <person name="Cros-Aarteil S."/>
            <person name="Calhoun S."/>
            <person name="Haridas S."/>
            <person name="Kuo A."/>
            <person name="Mondo S."/>
            <person name="Pangilinan J."/>
            <person name="Riley R."/>
            <person name="LaButti K."/>
            <person name="Andreopoulos B."/>
            <person name="Lipzen A."/>
            <person name="Chen C."/>
            <person name="Yanf M."/>
            <person name="Daum C."/>
            <person name="Ng V."/>
            <person name="Clum A."/>
            <person name="Steindorff A."/>
            <person name="Ohm R."/>
            <person name="Martin F."/>
            <person name="Silar P."/>
            <person name="Natvig D."/>
            <person name="Lalanne C."/>
            <person name="Gautier V."/>
            <person name="Ament-velasquez S.L."/>
            <person name="Kruys A."/>
            <person name="Hutchinson M.I."/>
            <person name="Powell A.J."/>
            <person name="Barry K."/>
            <person name="Miller A.N."/>
            <person name="Grigoriev I.V."/>
            <person name="Debuchy R."/>
            <person name="Gladieux P."/>
            <person name="Thoren M.H."/>
            <person name="Johannesson H."/>
        </authorList>
    </citation>
    <scope>NUCLEOTIDE SEQUENCE</scope>
    <source>
        <strain evidence="3">SMH3187-1</strain>
    </source>
</reference>
<accession>A0AA40F0V8</accession>
<feature type="domain" description="Clr5" evidence="2">
    <location>
        <begin position="69"/>
        <end position="121"/>
    </location>
</feature>
<feature type="compositionally biased region" description="Basic residues" evidence="1">
    <location>
        <begin position="139"/>
        <end position="149"/>
    </location>
</feature>
<proteinExistence type="predicted"/>
<feature type="region of interest" description="Disordered" evidence="1">
    <location>
        <begin position="40"/>
        <end position="69"/>
    </location>
</feature>
<protein>
    <recommendedName>
        <fullName evidence="2">Clr5 domain-containing protein</fullName>
    </recommendedName>
</protein>